<evidence type="ECO:0000313" key="4">
    <source>
        <dbReference type="EMBL" id="SEM33671.1"/>
    </source>
</evidence>
<dbReference type="InterPro" id="IPR011006">
    <property type="entry name" value="CheY-like_superfamily"/>
</dbReference>
<keyword evidence="5" id="KW-1185">Reference proteome</keyword>
<proteinExistence type="predicted"/>
<evidence type="ECO:0000256" key="2">
    <source>
        <dbReference type="PROSITE-ProRule" id="PRU00169"/>
    </source>
</evidence>
<dbReference type="STRING" id="407022.SAMN05661044_04916"/>
<keyword evidence="1 2" id="KW-0597">Phosphoprotein</keyword>
<gene>
    <name evidence="4" type="ORF">SAMN05661044_04916</name>
</gene>
<evidence type="ECO:0000259" key="3">
    <source>
        <dbReference type="PROSITE" id="PS50110"/>
    </source>
</evidence>
<sequence>MIKKILICDDDEGILDITGLLLESYGYQVTLEPDSSLLIPRIRSEKPDLLIIDIWMPILMGDEIVRILKKDEETAGIPVIMFSASRESKRIASEVGADDYIAKPFNIEDLTNKIRALE</sequence>
<dbReference type="Proteomes" id="UP000199421">
    <property type="component" value="Unassembled WGS sequence"/>
</dbReference>
<dbReference type="EMBL" id="FOAF01000010">
    <property type="protein sequence ID" value="SEM33671.1"/>
    <property type="molecule type" value="Genomic_DNA"/>
</dbReference>
<dbReference type="RefSeq" id="WP_093330571.1">
    <property type="nucleotide sequence ID" value="NZ_FOAF01000010.1"/>
</dbReference>
<dbReference type="GO" id="GO:0000160">
    <property type="term" value="P:phosphorelay signal transduction system"/>
    <property type="evidence" value="ECO:0007669"/>
    <property type="project" value="InterPro"/>
</dbReference>
<dbReference type="SMART" id="SM00448">
    <property type="entry name" value="REC"/>
    <property type="match status" value="1"/>
</dbReference>
<dbReference type="PANTHER" id="PTHR44591:SF3">
    <property type="entry name" value="RESPONSE REGULATORY DOMAIN-CONTAINING PROTEIN"/>
    <property type="match status" value="1"/>
</dbReference>
<reference evidence="5" key="1">
    <citation type="submission" date="2016-10" db="EMBL/GenBank/DDBJ databases">
        <authorList>
            <person name="Varghese N."/>
            <person name="Submissions S."/>
        </authorList>
    </citation>
    <scope>NUCLEOTIDE SEQUENCE [LARGE SCALE GENOMIC DNA]</scope>
    <source>
        <strain evidence="5">DSM 18733</strain>
    </source>
</reference>
<feature type="modified residue" description="4-aspartylphosphate" evidence="2">
    <location>
        <position position="53"/>
    </location>
</feature>
<dbReference type="InterPro" id="IPR001789">
    <property type="entry name" value="Sig_transdc_resp-reg_receiver"/>
</dbReference>
<dbReference type="Pfam" id="PF00072">
    <property type="entry name" value="Response_reg"/>
    <property type="match status" value="1"/>
</dbReference>
<dbReference type="AlphaFoldDB" id="A0A1H7XIT3"/>
<dbReference type="SUPFAM" id="SSF52172">
    <property type="entry name" value="CheY-like"/>
    <property type="match status" value="1"/>
</dbReference>
<dbReference type="Gene3D" id="3.40.50.2300">
    <property type="match status" value="1"/>
</dbReference>
<name>A0A1H7XIT3_OLID1</name>
<evidence type="ECO:0000256" key="1">
    <source>
        <dbReference type="ARBA" id="ARBA00022553"/>
    </source>
</evidence>
<feature type="domain" description="Response regulatory" evidence="3">
    <location>
        <begin position="4"/>
        <end position="118"/>
    </location>
</feature>
<organism evidence="4 5">
    <name type="scientific">Olivibacter domesticus</name>
    <name type="common">Pseudosphingobacterium domesticum</name>
    <dbReference type="NCBI Taxonomy" id="407022"/>
    <lineage>
        <taxon>Bacteria</taxon>
        <taxon>Pseudomonadati</taxon>
        <taxon>Bacteroidota</taxon>
        <taxon>Sphingobacteriia</taxon>
        <taxon>Sphingobacteriales</taxon>
        <taxon>Sphingobacteriaceae</taxon>
        <taxon>Olivibacter</taxon>
    </lineage>
</organism>
<dbReference type="PANTHER" id="PTHR44591">
    <property type="entry name" value="STRESS RESPONSE REGULATOR PROTEIN 1"/>
    <property type="match status" value="1"/>
</dbReference>
<dbReference type="OrthoDB" id="9789181at2"/>
<protein>
    <submittedName>
        <fullName evidence="4">Response regulator receiver domain-containing protein</fullName>
    </submittedName>
</protein>
<dbReference type="InterPro" id="IPR050595">
    <property type="entry name" value="Bact_response_regulator"/>
</dbReference>
<dbReference type="PROSITE" id="PS50110">
    <property type="entry name" value="RESPONSE_REGULATORY"/>
    <property type="match status" value="1"/>
</dbReference>
<accession>A0A1H7XIT3</accession>
<evidence type="ECO:0000313" key="5">
    <source>
        <dbReference type="Proteomes" id="UP000199421"/>
    </source>
</evidence>